<dbReference type="RefSeq" id="WP_243742408.1">
    <property type="nucleotide sequence ID" value="NZ_SNYN01000003.1"/>
</dbReference>
<organism evidence="1 2">
    <name type="scientific">Actinorugispora endophytica</name>
    <dbReference type="NCBI Taxonomy" id="1605990"/>
    <lineage>
        <taxon>Bacteria</taxon>
        <taxon>Bacillati</taxon>
        <taxon>Actinomycetota</taxon>
        <taxon>Actinomycetes</taxon>
        <taxon>Streptosporangiales</taxon>
        <taxon>Nocardiopsidaceae</taxon>
        <taxon>Actinorugispora</taxon>
    </lineage>
</organism>
<evidence type="ECO:0000313" key="2">
    <source>
        <dbReference type="Proteomes" id="UP000295281"/>
    </source>
</evidence>
<dbReference type="Proteomes" id="UP000295281">
    <property type="component" value="Unassembled WGS sequence"/>
</dbReference>
<proteinExistence type="predicted"/>
<gene>
    <name evidence="1" type="ORF">EV190_103158</name>
</gene>
<sequence length="132" mass="14162">MIGVFPLLERGTHAHLSTLLRLAQQEGLLTFHEGRGRDAYRITTRDGRRVALRPEEVAAFCEGLCAAHTAATDERLGSLVRALDEGVGTLSCSTCHAPNPKHALRCRICGQRLEEPTGSGAGADTTEDSPGR</sequence>
<protein>
    <submittedName>
        <fullName evidence="1">Uncharacterized protein</fullName>
    </submittedName>
</protein>
<accession>A0A4R6VAP2</accession>
<reference evidence="1 2" key="1">
    <citation type="submission" date="2019-03" db="EMBL/GenBank/DDBJ databases">
        <title>Genomic Encyclopedia of Type Strains, Phase IV (KMG-IV): sequencing the most valuable type-strain genomes for metagenomic binning, comparative biology and taxonomic classification.</title>
        <authorList>
            <person name="Goeker M."/>
        </authorList>
    </citation>
    <scope>NUCLEOTIDE SEQUENCE [LARGE SCALE GENOMIC DNA]</scope>
    <source>
        <strain evidence="1 2">DSM 46770</strain>
    </source>
</reference>
<name>A0A4R6VAP2_9ACTN</name>
<comment type="caution">
    <text evidence="1">The sequence shown here is derived from an EMBL/GenBank/DDBJ whole genome shotgun (WGS) entry which is preliminary data.</text>
</comment>
<dbReference type="EMBL" id="SNYN01000003">
    <property type="protein sequence ID" value="TDQ53707.1"/>
    <property type="molecule type" value="Genomic_DNA"/>
</dbReference>
<evidence type="ECO:0000313" key="1">
    <source>
        <dbReference type="EMBL" id="TDQ53707.1"/>
    </source>
</evidence>
<keyword evidence="2" id="KW-1185">Reference proteome</keyword>
<dbReference type="AlphaFoldDB" id="A0A4R6VAP2"/>